<evidence type="ECO:0000256" key="8">
    <source>
        <dbReference type="ARBA" id="ARBA00023274"/>
    </source>
</evidence>
<keyword evidence="8" id="KW-0687">Ribonucleoprotein</keyword>
<proteinExistence type="inferred from homology"/>
<dbReference type="SUPFAM" id="SSF50182">
    <property type="entry name" value="Sm-like ribonucleoproteins"/>
    <property type="match status" value="1"/>
</dbReference>
<feature type="region of interest" description="Disordered" evidence="12">
    <location>
        <begin position="1"/>
        <end position="327"/>
    </location>
</feature>
<reference evidence="14" key="1">
    <citation type="submission" date="2019-08" db="EMBL/GenBank/DDBJ databases">
        <title>Three high-quality genomes provides insights into domestication of ducks.</title>
        <authorList>
            <person name="Hou Z.C."/>
            <person name="Zhu F."/>
            <person name="Yin Z.T."/>
            <person name="Zhang F."/>
        </authorList>
    </citation>
    <scope>NUCLEOTIDE SEQUENCE [LARGE SCALE GENOMIC DNA]</scope>
</reference>
<feature type="compositionally biased region" description="Basic residues" evidence="12">
    <location>
        <begin position="1"/>
        <end position="14"/>
    </location>
</feature>
<comment type="similarity">
    <text evidence="2">Belongs to the snRNP Sm proteins family.</text>
</comment>
<name>A0A8B9SWY0_ANAPL</name>
<dbReference type="GO" id="GO:0003729">
    <property type="term" value="F:mRNA binding"/>
    <property type="evidence" value="ECO:0007669"/>
    <property type="project" value="TreeGrafter"/>
</dbReference>
<dbReference type="SMART" id="SM00651">
    <property type="entry name" value="Sm"/>
    <property type="match status" value="1"/>
</dbReference>
<evidence type="ECO:0000259" key="13">
    <source>
        <dbReference type="PROSITE" id="PS52002"/>
    </source>
</evidence>
<keyword evidence="7" id="KW-0508">mRNA splicing</keyword>
<dbReference type="GO" id="GO:1990726">
    <property type="term" value="C:Lsm1-7-Pat1 complex"/>
    <property type="evidence" value="ECO:0007669"/>
    <property type="project" value="TreeGrafter"/>
</dbReference>
<evidence type="ECO:0000256" key="4">
    <source>
        <dbReference type="ARBA" id="ARBA00022553"/>
    </source>
</evidence>
<evidence type="ECO:0000256" key="6">
    <source>
        <dbReference type="ARBA" id="ARBA00022884"/>
    </source>
</evidence>
<dbReference type="InterPro" id="IPR047575">
    <property type="entry name" value="Sm"/>
</dbReference>
<sequence>KPFRAPKSHQRGHRGGLPSPPPGSHKTPRPPRPPSYLRGRVPGAVLPPERGRFQAVRRAVAPGSGGGRGGPVPGRGLGGVGAPGGSRGAEPPRLGRAGVVRGGGGVRGAVGSGAVRGVHALRRTNGDRRGELPGGSAPAPKPGGAKTPRGNRPGPASSSRPHAHPSRGGPLPALRARGAPGTLPGHRGRPQEHRAQPRDSPIPPRPPPGPPPGPPGPAPRPPPGPAPPPFPAPPPPYLPRRRPRGPGRGATAGLHGRRPAPPLPAAQPMSGGARRGSANGRAPRAQGSARFLKAQRPLPSTPCSVPRGGSGAVPAAHGGASARRRGTGTMNYMPGTASLIQDIDKKHLVLLRDGRTLIGFLRSIDQFANLVLHQTVERIHVGKKYGDIPRGIFVVRGENVVLLGEIDLEKESDTPLQQVSIEEILEEQRLELQAKQESEKLKVQALKERGLAVPRADTLDEY</sequence>
<evidence type="ECO:0000256" key="9">
    <source>
        <dbReference type="ARBA" id="ARBA00056858"/>
    </source>
</evidence>
<reference evidence="14" key="2">
    <citation type="submission" date="2025-08" db="UniProtKB">
        <authorList>
            <consortium name="Ensembl"/>
        </authorList>
    </citation>
    <scope>IDENTIFICATION</scope>
</reference>
<evidence type="ECO:0000313" key="14">
    <source>
        <dbReference type="Ensembl" id="ENSAPLP00020012587.1"/>
    </source>
</evidence>
<comment type="function">
    <text evidence="9">Plays a role in the degradation of histone mRNAs, the only eukaryotic mRNAs that are not polyadenylated. Probably also part of an LSm subunits-containing complex involved in the general process of mRNA degradation.</text>
</comment>
<evidence type="ECO:0000256" key="3">
    <source>
        <dbReference type="ARBA" id="ARBA00022490"/>
    </source>
</evidence>
<dbReference type="InterPro" id="IPR044642">
    <property type="entry name" value="PTHR15588"/>
</dbReference>
<dbReference type="FunFam" id="2.30.30.100:FF:000021">
    <property type="entry name" value="U6 snRNA-associated Sm-like protein LSm1"/>
    <property type="match status" value="1"/>
</dbReference>
<feature type="compositionally biased region" description="Gly residues" evidence="12">
    <location>
        <begin position="100"/>
        <end position="111"/>
    </location>
</feature>
<organism evidence="14 15">
    <name type="scientific">Anas platyrhynchos</name>
    <name type="common">Mallard</name>
    <name type="synonym">Anas boschas</name>
    <dbReference type="NCBI Taxonomy" id="8839"/>
    <lineage>
        <taxon>Eukaryota</taxon>
        <taxon>Metazoa</taxon>
        <taxon>Chordata</taxon>
        <taxon>Craniata</taxon>
        <taxon>Vertebrata</taxon>
        <taxon>Euteleostomi</taxon>
        <taxon>Archelosauria</taxon>
        <taxon>Archosauria</taxon>
        <taxon>Dinosauria</taxon>
        <taxon>Saurischia</taxon>
        <taxon>Theropoda</taxon>
        <taxon>Coelurosauria</taxon>
        <taxon>Aves</taxon>
        <taxon>Neognathae</taxon>
        <taxon>Galloanserae</taxon>
        <taxon>Anseriformes</taxon>
        <taxon>Anatidae</taxon>
        <taxon>Anatinae</taxon>
        <taxon>Anas</taxon>
    </lineage>
</organism>
<dbReference type="GO" id="GO:0000932">
    <property type="term" value="C:P-body"/>
    <property type="evidence" value="ECO:0007669"/>
    <property type="project" value="UniProtKB-SubCell"/>
</dbReference>
<dbReference type="Pfam" id="PF01423">
    <property type="entry name" value="LSM"/>
    <property type="match status" value="1"/>
</dbReference>
<feature type="compositionally biased region" description="Low complexity" evidence="12">
    <location>
        <begin position="266"/>
        <end position="285"/>
    </location>
</feature>
<dbReference type="GO" id="GO:0008380">
    <property type="term" value="P:RNA splicing"/>
    <property type="evidence" value="ECO:0007669"/>
    <property type="project" value="UniProtKB-KW"/>
</dbReference>
<feature type="compositionally biased region" description="Gly residues" evidence="12">
    <location>
        <begin position="63"/>
        <end position="87"/>
    </location>
</feature>
<keyword evidence="4" id="KW-0597">Phosphoprotein</keyword>
<keyword evidence="5" id="KW-0507">mRNA processing</keyword>
<keyword evidence="3" id="KW-0963">Cytoplasm</keyword>
<evidence type="ECO:0000256" key="1">
    <source>
        <dbReference type="ARBA" id="ARBA00004201"/>
    </source>
</evidence>
<dbReference type="PROSITE" id="PS52002">
    <property type="entry name" value="SM"/>
    <property type="match status" value="1"/>
</dbReference>
<comment type="subunit">
    <text evidence="10">Interacts with SLBP; interaction with SLBP occurs when histone mRNA is being rapidly degraded during the S phase. LSm subunits form a heteromer with a donut shape.</text>
</comment>
<feature type="compositionally biased region" description="Pro residues" evidence="12">
    <location>
        <begin position="200"/>
        <end position="238"/>
    </location>
</feature>
<dbReference type="PANTHER" id="PTHR15588:SF8">
    <property type="entry name" value="U6 SNRNA-ASSOCIATED SM-LIKE PROTEIN LSM1"/>
    <property type="match status" value="1"/>
</dbReference>
<evidence type="ECO:0000256" key="12">
    <source>
        <dbReference type="SAM" id="MobiDB-lite"/>
    </source>
</evidence>
<dbReference type="Gene3D" id="2.30.30.100">
    <property type="match status" value="1"/>
</dbReference>
<dbReference type="InterPro" id="IPR010920">
    <property type="entry name" value="LSM_dom_sf"/>
</dbReference>
<keyword evidence="6" id="KW-0694">RNA-binding</keyword>
<accession>A0A8B9SWY0</accession>
<evidence type="ECO:0000256" key="7">
    <source>
        <dbReference type="ARBA" id="ARBA00023187"/>
    </source>
</evidence>
<dbReference type="AlphaFoldDB" id="A0A8B9SWY0"/>
<dbReference type="InterPro" id="IPR001163">
    <property type="entry name" value="Sm_dom_euk/arc"/>
</dbReference>
<dbReference type="Ensembl" id="ENSAPLT00020013547.1">
    <property type="protein sequence ID" value="ENSAPLP00020012587.1"/>
    <property type="gene ID" value="ENSAPLG00020009229.1"/>
</dbReference>
<dbReference type="GO" id="GO:1990904">
    <property type="term" value="C:ribonucleoprotein complex"/>
    <property type="evidence" value="ECO:0007669"/>
    <property type="project" value="UniProtKB-KW"/>
</dbReference>
<evidence type="ECO:0000313" key="15">
    <source>
        <dbReference type="Proteomes" id="UP000694400"/>
    </source>
</evidence>
<reference evidence="14" key="3">
    <citation type="submission" date="2025-09" db="UniProtKB">
        <authorList>
            <consortium name="Ensembl"/>
        </authorList>
    </citation>
    <scope>IDENTIFICATION</scope>
</reference>
<evidence type="ECO:0000256" key="10">
    <source>
        <dbReference type="ARBA" id="ARBA00062159"/>
    </source>
</evidence>
<dbReference type="CDD" id="cd01728">
    <property type="entry name" value="LSm1"/>
    <property type="match status" value="1"/>
</dbReference>
<dbReference type="InterPro" id="IPR034104">
    <property type="entry name" value="Lsm1"/>
</dbReference>
<protein>
    <recommendedName>
        <fullName evidence="11">U6 snRNA-associated Sm-like protein LSm1</fullName>
    </recommendedName>
</protein>
<feature type="domain" description="Sm" evidence="13">
    <location>
        <begin position="334"/>
        <end position="409"/>
    </location>
</feature>
<evidence type="ECO:0000256" key="5">
    <source>
        <dbReference type="ARBA" id="ARBA00022664"/>
    </source>
</evidence>
<feature type="compositionally biased region" description="Low complexity" evidence="12">
    <location>
        <begin position="134"/>
        <end position="160"/>
    </location>
</feature>
<dbReference type="PANTHER" id="PTHR15588">
    <property type="entry name" value="LSM1"/>
    <property type="match status" value="1"/>
</dbReference>
<dbReference type="GO" id="GO:0006397">
    <property type="term" value="P:mRNA processing"/>
    <property type="evidence" value="ECO:0007669"/>
    <property type="project" value="UniProtKB-KW"/>
</dbReference>
<dbReference type="GO" id="GO:0000290">
    <property type="term" value="P:deadenylation-dependent decapping of nuclear-transcribed mRNA"/>
    <property type="evidence" value="ECO:0007669"/>
    <property type="project" value="TreeGrafter"/>
</dbReference>
<comment type="subcellular location">
    <subcellularLocation>
        <location evidence="1">Cytoplasm</location>
        <location evidence="1">P-body</location>
    </subcellularLocation>
</comment>
<dbReference type="Proteomes" id="UP000694400">
    <property type="component" value="Chromosome 27"/>
</dbReference>
<evidence type="ECO:0000256" key="2">
    <source>
        <dbReference type="ARBA" id="ARBA00006850"/>
    </source>
</evidence>
<evidence type="ECO:0000256" key="11">
    <source>
        <dbReference type="ARBA" id="ARBA00067756"/>
    </source>
</evidence>